<evidence type="ECO:0000313" key="4">
    <source>
        <dbReference type="EMBL" id="MFD1871729.1"/>
    </source>
</evidence>
<dbReference type="Gene3D" id="1.10.10.10">
    <property type="entry name" value="Winged helix-like DNA-binding domain superfamily/Winged helix DNA-binding domain"/>
    <property type="match status" value="1"/>
</dbReference>
<gene>
    <name evidence="4" type="ORF">ACFSDX_04785</name>
</gene>
<dbReference type="InterPro" id="IPR036388">
    <property type="entry name" value="WH-like_DNA-bd_sf"/>
</dbReference>
<dbReference type="SUPFAM" id="SSF46785">
    <property type="entry name" value="Winged helix' DNA-binding domain"/>
    <property type="match status" value="1"/>
</dbReference>
<keyword evidence="2" id="KW-0804">Transcription</keyword>
<dbReference type="Proteomes" id="UP001597197">
    <property type="component" value="Unassembled WGS sequence"/>
</dbReference>
<evidence type="ECO:0000259" key="3">
    <source>
        <dbReference type="PROSITE" id="PS51000"/>
    </source>
</evidence>
<dbReference type="InterPro" id="IPR036390">
    <property type="entry name" value="WH_DNA-bd_sf"/>
</dbReference>
<dbReference type="PROSITE" id="PS52050">
    <property type="entry name" value="WYL"/>
    <property type="match status" value="1"/>
</dbReference>
<accession>A0ABW4QQG1</accession>
<dbReference type="Pfam" id="PF08279">
    <property type="entry name" value="HTH_11"/>
    <property type="match status" value="1"/>
</dbReference>
<dbReference type="PANTHER" id="PTHR34580:SF1">
    <property type="entry name" value="PROTEIN PAFC"/>
    <property type="match status" value="1"/>
</dbReference>
<protein>
    <submittedName>
        <fullName evidence="4">Helix-turn-helix transcriptional regulator</fullName>
    </submittedName>
</protein>
<proteinExistence type="predicted"/>
<evidence type="ECO:0000313" key="5">
    <source>
        <dbReference type="Proteomes" id="UP001597197"/>
    </source>
</evidence>
<evidence type="ECO:0000256" key="1">
    <source>
        <dbReference type="ARBA" id="ARBA00023015"/>
    </source>
</evidence>
<comment type="caution">
    <text evidence="4">The sequence shown here is derived from an EMBL/GenBank/DDBJ whole genome shotgun (WGS) entry which is preliminary data.</text>
</comment>
<dbReference type="PROSITE" id="PS51000">
    <property type="entry name" value="HTH_DEOR_2"/>
    <property type="match status" value="1"/>
</dbReference>
<sequence>MNRFDRITAILIQLQAKRVVGGPALAAQFGVSLRTIYRDLRTLELAGVPLFGEAGVGYSLAEGYRLPPVMFTREEAAALLTAEKLAARLTDAATAKLSGAAMDKLRAVLRRPDRDYLETLTPHIQVFGQAGAPGQPAVYQQLVAAIATQQVVRLAYQATAADPPTAREVEPIGLYLTQHWHVVAYCRLRQDFRNFRLDRIQQLALSAEHFAPRPETLQQYWASQARHRHKEKVVLRFQPAGVLPSLVQRLHDTKRQCGWAHEQALPDGSLEMTFFSGTLAYLAAWLLPYAGAVAVLEPLGLRAELCEQAQRAHEFFCAPGPAADTGLS</sequence>
<dbReference type="InterPro" id="IPR013196">
    <property type="entry name" value="HTH_11"/>
</dbReference>
<name>A0ABW4QQG1_9BACT</name>
<keyword evidence="5" id="KW-1185">Reference proteome</keyword>
<dbReference type="EMBL" id="JBHUFD010000001">
    <property type="protein sequence ID" value="MFD1871729.1"/>
    <property type="molecule type" value="Genomic_DNA"/>
</dbReference>
<dbReference type="InterPro" id="IPR057727">
    <property type="entry name" value="WCX_dom"/>
</dbReference>
<keyword evidence="1" id="KW-0805">Transcription regulation</keyword>
<evidence type="ECO:0000256" key="2">
    <source>
        <dbReference type="ARBA" id="ARBA00023163"/>
    </source>
</evidence>
<feature type="domain" description="HTH deoR-type" evidence="3">
    <location>
        <begin position="3"/>
        <end position="58"/>
    </location>
</feature>
<dbReference type="RefSeq" id="WP_382312047.1">
    <property type="nucleotide sequence ID" value="NZ_JBHUFD010000001.1"/>
</dbReference>
<dbReference type="PIRSF" id="PIRSF016838">
    <property type="entry name" value="PafC"/>
    <property type="match status" value="1"/>
</dbReference>
<dbReference type="PANTHER" id="PTHR34580">
    <property type="match status" value="1"/>
</dbReference>
<dbReference type="InterPro" id="IPR051534">
    <property type="entry name" value="CBASS_pafABC_assoc_protein"/>
</dbReference>
<organism evidence="4 5">
    <name type="scientific">Hymenobacter bucti</name>
    <dbReference type="NCBI Taxonomy" id="1844114"/>
    <lineage>
        <taxon>Bacteria</taxon>
        <taxon>Pseudomonadati</taxon>
        <taxon>Bacteroidota</taxon>
        <taxon>Cytophagia</taxon>
        <taxon>Cytophagales</taxon>
        <taxon>Hymenobacteraceae</taxon>
        <taxon>Hymenobacter</taxon>
    </lineage>
</organism>
<dbReference type="Pfam" id="PF13280">
    <property type="entry name" value="WYL"/>
    <property type="match status" value="1"/>
</dbReference>
<dbReference type="Pfam" id="PF25583">
    <property type="entry name" value="WCX"/>
    <property type="match status" value="1"/>
</dbReference>
<dbReference type="InterPro" id="IPR001034">
    <property type="entry name" value="DeoR_HTH"/>
</dbReference>
<dbReference type="InterPro" id="IPR028349">
    <property type="entry name" value="PafC-like"/>
</dbReference>
<reference evidence="5" key="1">
    <citation type="journal article" date="2019" name="Int. J. Syst. Evol. Microbiol.">
        <title>The Global Catalogue of Microorganisms (GCM) 10K type strain sequencing project: providing services to taxonomists for standard genome sequencing and annotation.</title>
        <authorList>
            <consortium name="The Broad Institute Genomics Platform"/>
            <consortium name="The Broad Institute Genome Sequencing Center for Infectious Disease"/>
            <person name="Wu L."/>
            <person name="Ma J."/>
        </authorList>
    </citation>
    <scope>NUCLEOTIDE SEQUENCE [LARGE SCALE GENOMIC DNA]</scope>
    <source>
        <strain evidence="5">CGMCC 1.15795</strain>
    </source>
</reference>
<dbReference type="InterPro" id="IPR026881">
    <property type="entry name" value="WYL_dom"/>
</dbReference>